<keyword evidence="1" id="KW-1133">Transmembrane helix</keyword>
<feature type="non-terminal residue" evidence="2">
    <location>
        <position position="1"/>
    </location>
</feature>
<evidence type="ECO:0000256" key="1">
    <source>
        <dbReference type="SAM" id="Phobius"/>
    </source>
</evidence>
<protein>
    <submittedName>
        <fullName evidence="2">Uncharacterized protein</fullName>
    </submittedName>
</protein>
<keyword evidence="1" id="KW-0812">Transmembrane</keyword>
<dbReference type="Pfam" id="PF03137">
    <property type="entry name" value="OATP"/>
    <property type="match status" value="1"/>
</dbReference>
<organism evidence="2 3">
    <name type="scientific">Cirrhinus mrigala</name>
    <name type="common">Mrigala</name>
    <dbReference type="NCBI Taxonomy" id="683832"/>
    <lineage>
        <taxon>Eukaryota</taxon>
        <taxon>Metazoa</taxon>
        <taxon>Chordata</taxon>
        <taxon>Craniata</taxon>
        <taxon>Vertebrata</taxon>
        <taxon>Euteleostomi</taxon>
        <taxon>Actinopterygii</taxon>
        <taxon>Neopterygii</taxon>
        <taxon>Teleostei</taxon>
        <taxon>Ostariophysi</taxon>
        <taxon>Cypriniformes</taxon>
        <taxon>Cyprinidae</taxon>
        <taxon>Labeoninae</taxon>
        <taxon>Labeonini</taxon>
        <taxon>Cirrhinus</taxon>
    </lineage>
</organism>
<name>A0ABD0NCC7_CIRMR</name>
<sequence>YMVVPAGGGGTFLGGFIVKKLNLRCRGIIRFCMLCAMVSLMAIFIFLVHCPNVPMAGVTSPYYNNFTHNHYSASYLQTEIHNN</sequence>
<gene>
    <name evidence="2" type="ORF">M9458_046617</name>
</gene>
<dbReference type="InterPro" id="IPR004156">
    <property type="entry name" value="OATP"/>
</dbReference>
<evidence type="ECO:0000313" key="3">
    <source>
        <dbReference type="Proteomes" id="UP001529510"/>
    </source>
</evidence>
<comment type="caution">
    <text evidence="2">The sequence shown here is derived from an EMBL/GenBank/DDBJ whole genome shotgun (WGS) entry which is preliminary data.</text>
</comment>
<dbReference type="Proteomes" id="UP001529510">
    <property type="component" value="Unassembled WGS sequence"/>
</dbReference>
<dbReference type="PANTHER" id="PTHR11388:SF100">
    <property type="entry name" value="SOLUTE CARRIER ORGANIC ANION TRANSPORTER FAMILY MEMBER 4A1"/>
    <property type="match status" value="1"/>
</dbReference>
<evidence type="ECO:0000313" key="2">
    <source>
        <dbReference type="EMBL" id="KAL0158541.1"/>
    </source>
</evidence>
<dbReference type="EMBL" id="JAMKFB020000023">
    <property type="protein sequence ID" value="KAL0158541.1"/>
    <property type="molecule type" value="Genomic_DNA"/>
</dbReference>
<keyword evidence="3" id="KW-1185">Reference proteome</keyword>
<feature type="non-terminal residue" evidence="2">
    <location>
        <position position="83"/>
    </location>
</feature>
<feature type="transmembrane region" description="Helical" evidence="1">
    <location>
        <begin position="28"/>
        <end position="48"/>
    </location>
</feature>
<dbReference type="PANTHER" id="PTHR11388">
    <property type="entry name" value="ORGANIC ANION TRANSPORTER"/>
    <property type="match status" value="1"/>
</dbReference>
<proteinExistence type="predicted"/>
<dbReference type="AlphaFoldDB" id="A0ABD0NCC7"/>
<keyword evidence="1" id="KW-0472">Membrane</keyword>
<accession>A0ABD0NCC7</accession>
<reference evidence="2 3" key="1">
    <citation type="submission" date="2024-05" db="EMBL/GenBank/DDBJ databases">
        <title>Genome sequencing and assembly of Indian major carp, Cirrhinus mrigala (Hamilton, 1822).</title>
        <authorList>
            <person name="Mohindra V."/>
            <person name="Chowdhury L.M."/>
            <person name="Lal K."/>
            <person name="Jena J.K."/>
        </authorList>
    </citation>
    <scope>NUCLEOTIDE SEQUENCE [LARGE SCALE GENOMIC DNA]</scope>
    <source>
        <strain evidence="2">CM1030</strain>
        <tissue evidence="2">Blood</tissue>
    </source>
</reference>